<name>A0ABS3YYQ0_9BACT</name>
<dbReference type="InterPro" id="IPR002656">
    <property type="entry name" value="Acyl_transf_3_dom"/>
</dbReference>
<reference evidence="3 4" key="1">
    <citation type="submission" date="2021-03" db="EMBL/GenBank/DDBJ databases">
        <title>Assistant Professor.</title>
        <authorList>
            <person name="Huq M.A."/>
        </authorList>
    </citation>
    <scope>NUCLEOTIDE SEQUENCE [LARGE SCALE GENOMIC DNA]</scope>
    <source>
        <strain evidence="3 4">MAH-29</strain>
    </source>
</reference>
<evidence type="ECO:0000313" key="3">
    <source>
        <dbReference type="EMBL" id="MBO9203059.1"/>
    </source>
</evidence>
<dbReference type="Pfam" id="PF01757">
    <property type="entry name" value="Acyl_transf_3"/>
    <property type="match status" value="1"/>
</dbReference>
<keyword evidence="3" id="KW-0808">Transferase</keyword>
<feature type="transmembrane region" description="Helical" evidence="1">
    <location>
        <begin position="252"/>
        <end position="269"/>
    </location>
</feature>
<dbReference type="RefSeq" id="WP_209141114.1">
    <property type="nucleotide sequence ID" value="NZ_JAGHKO010000005.1"/>
</dbReference>
<keyword evidence="3" id="KW-0012">Acyltransferase</keyword>
<dbReference type="Proteomes" id="UP000677244">
    <property type="component" value="Unassembled WGS sequence"/>
</dbReference>
<keyword evidence="1" id="KW-0812">Transmembrane</keyword>
<feature type="transmembrane region" description="Helical" evidence="1">
    <location>
        <begin position="315"/>
        <end position="336"/>
    </location>
</feature>
<dbReference type="GO" id="GO:0016746">
    <property type="term" value="F:acyltransferase activity"/>
    <property type="evidence" value="ECO:0007669"/>
    <property type="project" value="UniProtKB-KW"/>
</dbReference>
<feature type="domain" description="Acyltransferase 3" evidence="2">
    <location>
        <begin position="7"/>
        <end position="329"/>
    </location>
</feature>
<dbReference type="EMBL" id="JAGHKO010000005">
    <property type="protein sequence ID" value="MBO9203059.1"/>
    <property type="molecule type" value="Genomic_DNA"/>
</dbReference>
<dbReference type="PANTHER" id="PTHR23028">
    <property type="entry name" value="ACETYLTRANSFERASE"/>
    <property type="match status" value="1"/>
</dbReference>
<evidence type="ECO:0000313" key="4">
    <source>
        <dbReference type="Proteomes" id="UP000677244"/>
    </source>
</evidence>
<keyword evidence="4" id="KW-1185">Reference proteome</keyword>
<feature type="transmembrane region" description="Helical" evidence="1">
    <location>
        <begin position="87"/>
        <end position="103"/>
    </location>
</feature>
<dbReference type="PANTHER" id="PTHR23028:SF53">
    <property type="entry name" value="ACYL_TRANSF_3 DOMAIN-CONTAINING PROTEIN"/>
    <property type="match status" value="1"/>
</dbReference>
<organism evidence="3 4">
    <name type="scientific">Niastella soli</name>
    <dbReference type="NCBI Taxonomy" id="2821487"/>
    <lineage>
        <taxon>Bacteria</taxon>
        <taxon>Pseudomonadati</taxon>
        <taxon>Bacteroidota</taxon>
        <taxon>Chitinophagia</taxon>
        <taxon>Chitinophagales</taxon>
        <taxon>Chitinophagaceae</taxon>
        <taxon>Niastella</taxon>
    </lineage>
</organism>
<feature type="transmembrane region" description="Helical" evidence="1">
    <location>
        <begin position="221"/>
        <end position="240"/>
    </location>
</feature>
<accession>A0ABS3YYQ0</accession>
<evidence type="ECO:0000259" key="2">
    <source>
        <dbReference type="Pfam" id="PF01757"/>
    </source>
</evidence>
<keyword evidence="1" id="KW-0472">Membrane</keyword>
<dbReference type="InterPro" id="IPR050879">
    <property type="entry name" value="Acyltransferase_3"/>
</dbReference>
<feature type="transmembrane region" description="Helical" evidence="1">
    <location>
        <begin position="12"/>
        <end position="29"/>
    </location>
</feature>
<gene>
    <name evidence="3" type="ORF">J7I42_22400</name>
</gene>
<feature type="transmembrane region" description="Helical" evidence="1">
    <location>
        <begin position="49"/>
        <end position="66"/>
    </location>
</feature>
<protein>
    <submittedName>
        <fullName evidence="3">Acyltransferase</fullName>
    </submittedName>
</protein>
<keyword evidence="1" id="KW-1133">Transmembrane helix</keyword>
<feature type="transmembrane region" description="Helical" evidence="1">
    <location>
        <begin position="162"/>
        <end position="180"/>
    </location>
</feature>
<proteinExistence type="predicted"/>
<evidence type="ECO:0000256" key="1">
    <source>
        <dbReference type="SAM" id="Phobius"/>
    </source>
</evidence>
<comment type="caution">
    <text evidence="3">The sequence shown here is derived from an EMBL/GenBank/DDBJ whole genome shotgun (WGS) entry which is preliminary data.</text>
</comment>
<sequence length="364" mass="42381">MNLKYHKELDGVRAIAAIMVIFFHFFFFLESNLPSLLLKIANLGRTGVSLFFVLSGFLITRILIATKDSPNYFTSFYARRSLRIFPLYYLFLTLTFIVIPLFSGKPFPPFNLQAYSWTYLQNFALTFRWPHAGPSHLWSLSVEEHFYLFWPLLIYILSIRKIVSAIVFIIVMAFVVRYVMIERDYVAYYFTFARIDELSMGAILAVLEIKNKLINKNANKFLLISVILGIPTIALLVIFTDMGNTIIQLVKYKLLVFTYLCMIGYIISLQETSWIKRILRSKPMLFSGKISYGLYLYHPLCNDATWSAFPKMNLALNFIISVAFTYMVASASYYLFELNFLKLKRFFEYKKEKGIKSETGVILN</sequence>